<sequence>MYKPLKDKLGTIRDAVNRSLIGNKSKLEAVSDIEIGIPKRLVTSEKKEQKSIQEILKVIRDLDLLVRQNAKESKLHSKLHELFNAIYLNDTVLKEVGVIKNNGSYGRVDELIMSRDKIENDIMYELKRSNIFRLISKRNKIRISKMLINAINQIKGYRNSIVKKLQSREIDLGRTKSRIIAGRSMNCSEDYNPIIEIEEKYDWLKIYSWDAKIAEIERVHT</sequence>
<evidence type="ECO:0000313" key="1">
    <source>
        <dbReference type="EMBL" id="TGM16918.1"/>
    </source>
</evidence>
<dbReference type="RefSeq" id="WP_135684725.1">
    <property type="nucleotide sequence ID" value="NZ_RQEQ01000071.1"/>
</dbReference>
<protein>
    <submittedName>
        <fullName evidence="1">Uncharacterized protein</fullName>
    </submittedName>
</protein>
<organism evidence="1 2">
    <name type="scientific">Leptospira stimsonii</name>
    <dbReference type="NCBI Taxonomy" id="2202203"/>
    <lineage>
        <taxon>Bacteria</taxon>
        <taxon>Pseudomonadati</taxon>
        <taxon>Spirochaetota</taxon>
        <taxon>Spirochaetia</taxon>
        <taxon>Leptospirales</taxon>
        <taxon>Leptospiraceae</taxon>
        <taxon>Leptospira</taxon>
    </lineage>
</organism>
<reference evidence="2" key="1">
    <citation type="journal article" date="2019" name="PLoS Negl. Trop. Dis.">
        <title>Revisiting the worldwide diversity of Leptospira species in the environment.</title>
        <authorList>
            <person name="Vincent A.T."/>
            <person name="Schiettekatte O."/>
            <person name="Bourhy P."/>
            <person name="Veyrier F.J."/>
            <person name="Picardeau M."/>
        </authorList>
    </citation>
    <scope>NUCLEOTIDE SEQUENCE [LARGE SCALE GENOMIC DNA]</scope>
    <source>
        <strain evidence="2">201702407</strain>
    </source>
</reference>
<gene>
    <name evidence="1" type="ORF">EHQ90_08445</name>
</gene>
<keyword evidence="2" id="KW-1185">Reference proteome</keyword>
<comment type="caution">
    <text evidence="1">The sequence shown here is derived from an EMBL/GenBank/DDBJ whole genome shotgun (WGS) entry which is preliminary data.</text>
</comment>
<evidence type="ECO:0000313" key="2">
    <source>
        <dbReference type="Proteomes" id="UP000297422"/>
    </source>
</evidence>
<accession>A0ABY2N4T8</accession>
<proteinExistence type="predicted"/>
<dbReference type="Proteomes" id="UP000297422">
    <property type="component" value="Unassembled WGS sequence"/>
</dbReference>
<dbReference type="EMBL" id="RQGT01000066">
    <property type="protein sequence ID" value="TGM16918.1"/>
    <property type="molecule type" value="Genomic_DNA"/>
</dbReference>
<name>A0ABY2N4T8_9LEPT</name>